<reference evidence="2" key="2">
    <citation type="submission" date="2022-01" db="EMBL/GenBank/DDBJ databases">
        <authorList>
            <person name="Yamashiro T."/>
            <person name="Shiraishi A."/>
            <person name="Satake H."/>
            <person name="Nakayama K."/>
        </authorList>
    </citation>
    <scope>NUCLEOTIDE SEQUENCE</scope>
</reference>
<evidence type="ECO:0000256" key="1">
    <source>
        <dbReference type="SAM" id="MobiDB-lite"/>
    </source>
</evidence>
<evidence type="ECO:0000313" key="3">
    <source>
        <dbReference type="Proteomes" id="UP001151760"/>
    </source>
</evidence>
<keyword evidence="3" id="KW-1185">Reference proteome</keyword>
<accession>A0ABQ5I6V2</accession>
<reference evidence="2" key="1">
    <citation type="journal article" date="2022" name="Int. J. Mol. Sci.">
        <title>Draft Genome of Tanacetum Coccineum: Genomic Comparison of Closely Related Tanacetum-Family Plants.</title>
        <authorList>
            <person name="Yamashiro T."/>
            <person name="Shiraishi A."/>
            <person name="Nakayama K."/>
            <person name="Satake H."/>
        </authorList>
    </citation>
    <scope>NUCLEOTIDE SEQUENCE</scope>
</reference>
<dbReference type="EMBL" id="BQNB010020423">
    <property type="protein sequence ID" value="GJT95796.1"/>
    <property type="molecule type" value="Genomic_DNA"/>
</dbReference>
<protein>
    <submittedName>
        <fullName evidence="2">Uncharacterized protein</fullName>
    </submittedName>
</protein>
<dbReference type="Proteomes" id="UP001151760">
    <property type="component" value="Unassembled WGS sequence"/>
</dbReference>
<comment type="caution">
    <text evidence="2">The sequence shown here is derived from an EMBL/GenBank/DDBJ whole genome shotgun (WGS) entry which is preliminary data.</text>
</comment>
<sequence>MASKSVEPGTCGPGRRRSSKERRGEEVHCFALDPSLVNYIKIPFLKLGGAVVLIMQGDKGVCPTFDLMKGTCKSLTELEYFCEEVYKATTEKLDWINPEGRQYHHDLLKPLPFVLNSQGCHVIPFHHFINNDLEYLRGGESSRKYSTSVTKTKAADYGHIKGIEDLVPNSMWTTRESARDVYSKRRIIAVTKTFFTVQRKVISLTSDPSIDRHAASSFMPSWVLKRLKKLNLTKHDNVQIQFERRDAYTHNSIPEDSSMRTMSRRTD</sequence>
<evidence type="ECO:0000313" key="2">
    <source>
        <dbReference type="EMBL" id="GJT95796.1"/>
    </source>
</evidence>
<name>A0ABQ5I6V2_9ASTR</name>
<feature type="region of interest" description="Disordered" evidence="1">
    <location>
        <begin position="1"/>
        <end position="20"/>
    </location>
</feature>
<organism evidence="2 3">
    <name type="scientific">Tanacetum coccineum</name>
    <dbReference type="NCBI Taxonomy" id="301880"/>
    <lineage>
        <taxon>Eukaryota</taxon>
        <taxon>Viridiplantae</taxon>
        <taxon>Streptophyta</taxon>
        <taxon>Embryophyta</taxon>
        <taxon>Tracheophyta</taxon>
        <taxon>Spermatophyta</taxon>
        <taxon>Magnoliopsida</taxon>
        <taxon>eudicotyledons</taxon>
        <taxon>Gunneridae</taxon>
        <taxon>Pentapetalae</taxon>
        <taxon>asterids</taxon>
        <taxon>campanulids</taxon>
        <taxon>Asterales</taxon>
        <taxon>Asteraceae</taxon>
        <taxon>Asteroideae</taxon>
        <taxon>Anthemideae</taxon>
        <taxon>Anthemidinae</taxon>
        <taxon>Tanacetum</taxon>
    </lineage>
</organism>
<gene>
    <name evidence="2" type="ORF">Tco_1091314</name>
</gene>
<proteinExistence type="predicted"/>